<gene>
    <name evidence="1" type="ORF">LDLAKGPJ_00063</name>
</gene>
<accession>A0A9E8VF82</accession>
<proteinExistence type="predicted"/>
<evidence type="ECO:0008006" key="3">
    <source>
        <dbReference type="Google" id="ProtNLM"/>
    </source>
</evidence>
<evidence type="ECO:0000313" key="1">
    <source>
        <dbReference type="EMBL" id="WAE39487.1"/>
    </source>
</evidence>
<protein>
    <recommendedName>
        <fullName evidence="3">DUF5348 domain-containing protein</fullName>
    </recommendedName>
</protein>
<dbReference type="Proteomes" id="UP001156259">
    <property type="component" value="Segment"/>
</dbReference>
<organism evidence="1 2">
    <name type="scientific">Methanophagales virus GBV301</name>
    <dbReference type="NCBI Taxonomy" id="2999280"/>
    <lineage>
        <taxon>Viruses</taxon>
        <taxon>Duplodnaviria</taxon>
        <taxon>Heunggongvirae</taxon>
        <taxon>Uroviricota</taxon>
        <taxon>Caudoviricetes</taxon>
        <taxon>Nakonvirales</taxon>
        <taxon>Ekchuahviridae</taxon>
        <taxon>Kukulkanvirus</taxon>
        <taxon>Kukulkanvirus guaymasense</taxon>
    </lineage>
</organism>
<reference evidence="1 2" key="1">
    <citation type="submission" date="2022-10" db="EMBL/GenBank/DDBJ databases">
        <title>Evolutionary Diversification of Methanotrophic Ca. Methanophagales (ANME-1) and Their Expansive Virome.</title>
        <authorList>
            <person name="Laso-Perez R."/>
            <person name="Wu F."/>
            <person name="Cremiere A."/>
            <person name="Speth D.R."/>
            <person name="Magyar J.S."/>
            <person name="Krupovic M."/>
            <person name="Orphan V.J."/>
        </authorList>
    </citation>
    <scope>NUCLEOTIDE SEQUENCE [LARGE SCALE GENOMIC DNA]</scope>
</reference>
<name>A0A9E8VF82_9CAUD</name>
<sequence length="68" mass="7954">MRKIRLIENGVEIDGQTFKIGEIIEARDENEKLRFMGRVQFKIYLDGEGCYDIEHLGFSVDNGTEFLR</sequence>
<dbReference type="EMBL" id="OP880252">
    <property type="protein sequence ID" value="WAE39487.1"/>
    <property type="molecule type" value="Genomic_DNA"/>
</dbReference>
<keyword evidence="2" id="KW-1185">Reference proteome</keyword>
<evidence type="ECO:0000313" key="2">
    <source>
        <dbReference type="Proteomes" id="UP001156259"/>
    </source>
</evidence>